<dbReference type="Gene3D" id="3.40.50.1240">
    <property type="entry name" value="Phosphoglycerate mutase-like"/>
    <property type="match status" value="1"/>
</dbReference>
<evidence type="ECO:0000256" key="2">
    <source>
        <dbReference type="PIRSR" id="PIRSR613078-1"/>
    </source>
</evidence>
<accession>A0A3L6RZF2</accession>
<feature type="active site" description="Proton donor/acceptor" evidence="2">
    <location>
        <position position="97"/>
    </location>
</feature>
<dbReference type="Pfam" id="PF00300">
    <property type="entry name" value="His_Phos_1"/>
    <property type="match status" value="1"/>
</dbReference>
<evidence type="ECO:0000256" key="4">
    <source>
        <dbReference type="SAM" id="MobiDB-lite"/>
    </source>
</evidence>
<dbReference type="Proteomes" id="UP000275267">
    <property type="component" value="Unassembled WGS sequence"/>
</dbReference>
<dbReference type="PANTHER" id="PTHR48100">
    <property type="entry name" value="BROAD-SPECIFICITY PHOSPHATASE YOR283W-RELATED"/>
    <property type="match status" value="1"/>
</dbReference>
<evidence type="ECO:0000313" key="6">
    <source>
        <dbReference type="Proteomes" id="UP000275267"/>
    </source>
</evidence>
<dbReference type="CDD" id="cd07067">
    <property type="entry name" value="HP_PGM_like"/>
    <property type="match status" value="1"/>
</dbReference>
<sequence>MSPAIPASPNGEHFAEVVVVRHGQTEWNVSGTIQGRLDQELNETGRQQAAMVARRLSQEAKPAAVYSSDLKRAAETAQMIAAACSVSNLVLDQALTERHMGLFQGMKIHDAYKAYSSNDDRNEQLPGGGESLNQLSERCVSRFNAIAEKHKGERVVVVSHEEVIQEICRHADATRSVRRKIPNTSISIVHVSGSDGHWILEKVGDIGHLNEDSFPQHAPGGDGDGGGGGGGASA</sequence>
<name>A0A3L6RZF2_PANMI</name>
<evidence type="ECO:0000256" key="3">
    <source>
        <dbReference type="PIRSR" id="PIRSR613078-2"/>
    </source>
</evidence>
<dbReference type="SUPFAM" id="SSF53254">
    <property type="entry name" value="Phosphoglycerate mutase-like"/>
    <property type="match status" value="1"/>
</dbReference>
<feature type="region of interest" description="Disordered" evidence="4">
    <location>
        <begin position="210"/>
        <end position="234"/>
    </location>
</feature>
<protein>
    <submittedName>
        <fullName evidence="5">Phosphoglycerate mutase-like protein 4</fullName>
    </submittedName>
</protein>
<dbReference type="InterPro" id="IPR001345">
    <property type="entry name" value="PG/BPGM_mutase_AS"/>
</dbReference>
<feature type="binding site" evidence="3">
    <location>
        <position position="72"/>
    </location>
    <ligand>
        <name>substrate</name>
    </ligand>
</feature>
<dbReference type="OrthoDB" id="354304at2759"/>
<evidence type="ECO:0000313" key="5">
    <source>
        <dbReference type="EMBL" id="RLN12274.1"/>
    </source>
</evidence>
<feature type="active site" description="Tele-phosphohistidine intermediate" evidence="2">
    <location>
        <position position="22"/>
    </location>
</feature>
<keyword evidence="6" id="KW-1185">Reference proteome</keyword>
<organism evidence="5 6">
    <name type="scientific">Panicum miliaceum</name>
    <name type="common">Proso millet</name>
    <name type="synonym">Broomcorn millet</name>
    <dbReference type="NCBI Taxonomy" id="4540"/>
    <lineage>
        <taxon>Eukaryota</taxon>
        <taxon>Viridiplantae</taxon>
        <taxon>Streptophyta</taxon>
        <taxon>Embryophyta</taxon>
        <taxon>Tracheophyta</taxon>
        <taxon>Spermatophyta</taxon>
        <taxon>Magnoliopsida</taxon>
        <taxon>Liliopsida</taxon>
        <taxon>Poales</taxon>
        <taxon>Poaceae</taxon>
        <taxon>PACMAD clade</taxon>
        <taxon>Panicoideae</taxon>
        <taxon>Panicodae</taxon>
        <taxon>Paniceae</taxon>
        <taxon>Panicinae</taxon>
        <taxon>Panicum</taxon>
        <taxon>Panicum sect. Panicum</taxon>
    </lineage>
</organism>
<dbReference type="PROSITE" id="PS00175">
    <property type="entry name" value="PG_MUTASE"/>
    <property type="match status" value="1"/>
</dbReference>
<proteinExistence type="inferred from homology"/>
<dbReference type="InterPro" id="IPR029033">
    <property type="entry name" value="His_PPase_superfam"/>
</dbReference>
<dbReference type="SMART" id="SM00855">
    <property type="entry name" value="PGAM"/>
    <property type="match status" value="1"/>
</dbReference>
<gene>
    <name evidence="5" type="ORF">C2845_PM09G14030</name>
</gene>
<feature type="binding site" evidence="3">
    <location>
        <begin position="21"/>
        <end position="28"/>
    </location>
    <ligand>
        <name>substrate</name>
    </ligand>
</feature>
<dbReference type="EMBL" id="PQIB02000006">
    <property type="protein sequence ID" value="RLN12274.1"/>
    <property type="molecule type" value="Genomic_DNA"/>
</dbReference>
<dbReference type="AlphaFoldDB" id="A0A3L6RZF2"/>
<dbReference type="GO" id="GO:0016791">
    <property type="term" value="F:phosphatase activity"/>
    <property type="evidence" value="ECO:0007669"/>
    <property type="project" value="TreeGrafter"/>
</dbReference>
<dbReference type="FunFam" id="3.40.50.1240:FF:000137">
    <property type="match status" value="1"/>
</dbReference>
<comment type="caution">
    <text evidence="5">The sequence shown here is derived from an EMBL/GenBank/DDBJ whole genome shotgun (WGS) entry which is preliminary data.</text>
</comment>
<reference evidence="6" key="1">
    <citation type="journal article" date="2019" name="Nat. Commun.">
        <title>The genome of broomcorn millet.</title>
        <authorList>
            <person name="Zou C."/>
            <person name="Miki D."/>
            <person name="Li D."/>
            <person name="Tang Q."/>
            <person name="Xiao L."/>
            <person name="Rajput S."/>
            <person name="Deng P."/>
            <person name="Jia W."/>
            <person name="Huang R."/>
            <person name="Zhang M."/>
            <person name="Sun Y."/>
            <person name="Hu J."/>
            <person name="Fu X."/>
            <person name="Schnable P.S."/>
            <person name="Li F."/>
            <person name="Zhang H."/>
            <person name="Feng B."/>
            <person name="Zhu X."/>
            <person name="Liu R."/>
            <person name="Schnable J.C."/>
            <person name="Zhu J.-K."/>
            <person name="Zhang H."/>
        </authorList>
    </citation>
    <scope>NUCLEOTIDE SEQUENCE [LARGE SCALE GENOMIC DNA]</scope>
</reference>
<feature type="compositionally biased region" description="Gly residues" evidence="4">
    <location>
        <begin position="220"/>
        <end position="234"/>
    </location>
</feature>
<dbReference type="STRING" id="4540.A0A3L6RZF2"/>
<dbReference type="InterPro" id="IPR050275">
    <property type="entry name" value="PGM_Phosphatase"/>
</dbReference>
<dbReference type="GO" id="GO:0005829">
    <property type="term" value="C:cytosol"/>
    <property type="evidence" value="ECO:0007669"/>
    <property type="project" value="TreeGrafter"/>
</dbReference>
<dbReference type="PANTHER" id="PTHR48100:SF29">
    <property type="entry name" value="OS11G0138600 PROTEIN"/>
    <property type="match status" value="1"/>
</dbReference>
<evidence type="ECO:0000256" key="1">
    <source>
        <dbReference type="ARBA" id="ARBA00038362"/>
    </source>
</evidence>
<comment type="similarity">
    <text evidence="1">Belongs to the phosphoglycerate mutase family.</text>
</comment>
<dbReference type="InterPro" id="IPR013078">
    <property type="entry name" value="His_Pase_superF_clade-1"/>
</dbReference>